<gene>
    <name evidence="2" type="ORF">RO3G_04429</name>
</gene>
<dbReference type="Proteomes" id="UP000009138">
    <property type="component" value="Unassembled WGS sequence"/>
</dbReference>
<evidence type="ECO:0000256" key="1">
    <source>
        <dbReference type="SAM" id="MobiDB-lite"/>
    </source>
</evidence>
<organism evidence="2 3">
    <name type="scientific">Rhizopus delemar (strain RA 99-880 / ATCC MYA-4621 / FGSC 9543 / NRRL 43880)</name>
    <name type="common">Mucormycosis agent</name>
    <name type="synonym">Rhizopus arrhizus var. delemar</name>
    <dbReference type="NCBI Taxonomy" id="246409"/>
    <lineage>
        <taxon>Eukaryota</taxon>
        <taxon>Fungi</taxon>
        <taxon>Fungi incertae sedis</taxon>
        <taxon>Mucoromycota</taxon>
        <taxon>Mucoromycotina</taxon>
        <taxon>Mucoromycetes</taxon>
        <taxon>Mucorales</taxon>
        <taxon>Mucorineae</taxon>
        <taxon>Rhizopodaceae</taxon>
        <taxon>Rhizopus</taxon>
    </lineage>
</organism>
<evidence type="ECO:0000313" key="3">
    <source>
        <dbReference type="Proteomes" id="UP000009138"/>
    </source>
</evidence>
<keyword evidence="3" id="KW-1185">Reference proteome</keyword>
<dbReference type="AlphaFoldDB" id="I1BU44"/>
<dbReference type="GeneID" id="93611400"/>
<dbReference type="VEuPathDB" id="FungiDB:RO3G_04429"/>
<sequence>MVRKIDTTLIKGHVFGVVAILQKELRLQNCNFCPTPWNRDANASSRVPEDQQSSNETSPS</sequence>
<dbReference type="InParanoid" id="I1BU44"/>
<dbReference type="RefSeq" id="XP_067515120.1">
    <property type="nucleotide sequence ID" value="XM_067659019.1"/>
</dbReference>
<protein>
    <submittedName>
        <fullName evidence="2">Uncharacterized protein</fullName>
    </submittedName>
</protein>
<accession>I1BU44</accession>
<name>I1BU44_RHIO9</name>
<evidence type="ECO:0000313" key="2">
    <source>
        <dbReference type="EMBL" id="EIE79724.1"/>
    </source>
</evidence>
<feature type="region of interest" description="Disordered" evidence="1">
    <location>
        <begin position="38"/>
        <end position="60"/>
    </location>
</feature>
<dbReference type="EMBL" id="CH476734">
    <property type="protein sequence ID" value="EIE79724.1"/>
    <property type="molecule type" value="Genomic_DNA"/>
</dbReference>
<reference evidence="2 3" key="1">
    <citation type="journal article" date="2009" name="PLoS Genet.">
        <title>Genomic analysis of the basal lineage fungus Rhizopus oryzae reveals a whole-genome duplication.</title>
        <authorList>
            <person name="Ma L.-J."/>
            <person name="Ibrahim A.S."/>
            <person name="Skory C."/>
            <person name="Grabherr M.G."/>
            <person name="Burger G."/>
            <person name="Butler M."/>
            <person name="Elias M."/>
            <person name="Idnurm A."/>
            <person name="Lang B.F."/>
            <person name="Sone T."/>
            <person name="Abe A."/>
            <person name="Calvo S.E."/>
            <person name="Corrochano L.M."/>
            <person name="Engels R."/>
            <person name="Fu J."/>
            <person name="Hansberg W."/>
            <person name="Kim J.-M."/>
            <person name="Kodira C.D."/>
            <person name="Koehrsen M.J."/>
            <person name="Liu B."/>
            <person name="Miranda-Saavedra D."/>
            <person name="O'Leary S."/>
            <person name="Ortiz-Castellanos L."/>
            <person name="Poulter R."/>
            <person name="Rodriguez-Romero J."/>
            <person name="Ruiz-Herrera J."/>
            <person name="Shen Y.-Q."/>
            <person name="Zeng Q."/>
            <person name="Galagan J."/>
            <person name="Birren B.W."/>
            <person name="Cuomo C.A."/>
            <person name="Wickes B.L."/>
        </authorList>
    </citation>
    <scope>NUCLEOTIDE SEQUENCE [LARGE SCALE GENOMIC DNA]</scope>
    <source>
        <strain evidence="3">RA 99-880 / ATCC MYA-4621 / FGSC 9543 / NRRL 43880</strain>
    </source>
</reference>
<proteinExistence type="predicted"/>
<feature type="compositionally biased region" description="Polar residues" evidence="1">
    <location>
        <begin position="41"/>
        <end position="60"/>
    </location>
</feature>